<dbReference type="RefSeq" id="WP_084255407.1">
    <property type="nucleotide sequence ID" value="NZ_FWWV01000001.1"/>
</dbReference>
<comment type="subcellular location">
    <subcellularLocation>
        <location evidence="1">Cell inner membrane</location>
        <topology evidence="1">Multi-pass membrane protein</topology>
    </subcellularLocation>
</comment>
<organism evidence="3 4">
    <name type="scientific">Pasteurella testudinis DSM 23072</name>
    <dbReference type="NCBI Taxonomy" id="1122938"/>
    <lineage>
        <taxon>Bacteria</taxon>
        <taxon>Pseudomonadati</taxon>
        <taxon>Pseudomonadota</taxon>
        <taxon>Gammaproteobacteria</taxon>
        <taxon>Pasteurellales</taxon>
        <taxon>Pasteurellaceae</taxon>
        <taxon>Pasteurella</taxon>
    </lineage>
</organism>
<accession>A0A1W1UC52</accession>
<evidence type="ECO:0000313" key="3">
    <source>
        <dbReference type="EMBL" id="SMB78630.1"/>
    </source>
</evidence>
<proteinExistence type="predicted"/>
<dbReference type="PANTHER" id="PTHR42903">
    <property type="entry name" value="INNER MEMBRANE PROTEIN YCCF"/>
    <property type="match status" value="1"/>
</dbReference>
<dbReference type="GO" id="GO:0005886">
    <property type="term" value="C:plasma membrane"/>
    <property type="evidence" value="ECO:0007669"/>
    <property type="project" value="UniProtKB-SubCell"/>
</dbReference>
<keyword evidence="4" id="KW-1185">Reference proteome</keyword>
<dbReference type="PIRSF" id="PIRSF028777">
    <property type="entry name" value="UCP028777"/>
    <property type="match status" value="1"/>
</dbReference>
<sequence>MNLALNLFNFVFFGFGTVIGWFVATVLSAVLIVTLPYTRSCWEITKMSLVPFGNEIVHVKYLQPTSAVGNGIGSVLNVVWFVCCGWWLCLLHICVGIAQCLTVIGIPSGIAHFKLAGIALFPVGQRVVSSEVAQAAKLAQVRQQFESRRE</sequence>
<keyword evidence="1" id="KW-0997">Cell inner membrane</keyword>
<feature type="domain" description="Inner membrane component" evidence="2">
    <location>
        <begin position="75"/>
        <end position="125"/>
    </location>
</feature>
<evidence type="ECO:0000313" key="4">
    <source>
        <dbReference type="Proteomes" id="UP000192408"/>
    </source>
</evidence>
<dbReference type="InterPro" id="IPR052937">
    <property type="entry name" value="Inner_membrane_protein"/>
</dbReference>
<keyword evidence="1" id="KW-0812">Transmembrane</keyword>
<dbReference type="PANTHER" id="PTHR42903:SF1">
    <property type="entry name" value="INNER MEMBRANE PROTEIN YCCF"/>
    <property type="match status" value="1"/>
</dbReference>
<reference evidence="4" key="1">
    <citation type="submission" date="2017-04" db="EMBL/GenBank/DDBJ databases">
        <authorList>
            <person name="Varghese N."/>
            <person name="Submissions S."/>
        </authorList>
    </citation>
    <scope>NUCLEOTIDE SEQUENCE [LARGE SCALE GENOMIC DNA]</scope>
    <source>
        <strain evidence="4">DSM 23072</strain>
    </source>
</reference>
<dbReference type="NCBIfam" id="NF008739">
    <property type="entry name" value="PRK11770.1-1"/>
    <property type="match status" value="1"/>
</dbReference>
<dbReference type="Pfam" id="PF03733">
    <property type="entry name" value="YccF"/>
    <property type="match status" value="2"/>
</dbReference>
<dbReference type="Proteomes" id="UP000192408">
    <property type="component" value="Unassembled WGS sequence"/>
</dbReference>
<evidence type="ECO:0000256" key="1">
    <source>
        <dbReference type="PIRNR" id="PIRNR028777"/>
    </source>
</evidence>
<keyword evidence="1" id="KW-1133">Transmembrane helix</keyword>
<dbReference type="InterPro" id="IPR005185">
    <property type="entry name" value="YccF"/>
</dbReference>
<gene>
    <name evidence="3" type="ORF">SAMN05660772_00191</name>
</gene>
<dbReference type="STRING" id="1122938.SAMN05660772_00191"/>
<feature type="domain" description="Inner membrane component" evidence="2">
    <location>
        <begin position="5"/>
        <end position="54"/>
    </location>
</feature>
<keyword evidence="1" id="KW-0472">Membrane</keyword>
<dbReference type="InterPro" id="IPR031308">
    <property type="entry name" value="UCP028777"/>
</dbReference>
<protein>
    <recommendedName>
        <fullName evidence="1">Inner membrane protein YccF</fullName>
    </recommendedName>
</protein>
<keyword evidence="1" id="KW-1003">Cell membrane</keyword>
<dbReference type="AlphaFoldDB" id="A0A1W1UC52"/>
<feature type="transmembrane region" description="Helical" evidence="1">
    <location>
        <begin position="78"/>
        <end position="104"/>
    </location>
</feature>
<feature type="transmembrane region" description="Helical" evidence="1">
    <location>
        <begin position="7"/>
        <end position="33"/>
    </location>
</feature>
<evidence type="ECO:0000259" key="2">
    <source>
        <dbReference type="Pfam" id="PF03733"/>
    </source>
</evidence>
<name>A0A1W1UC52_9PAST</name>
<dbReference type="EMBL" id="FWWV01000001">
    <property type="protein sequence ID" value="SMB78630.1"/>
    <property type="molecule type" value="Genomic_DNA"/>
</dbReference>